<reference evidence="3 5" key="2">
    <citation type="journal article" date="2018" name="Syst. Appl. Microbiol.">
        <title>Flavobacterium circumlabens sp. nov. and Flavobacterium cupreum sp. nov., two psychrotrophic species isolated from Antarctic environmental samples.</title>
        <authorList>
            <person name="Kralova S."/>
            <person name="Busse H.J."/>
            <person name="Svec P."/>
            <person name="Maslanova I."/>
            <person name="Stankova E."/>
            <person name="Bartak M."/>
            <person name="Sedlacek I."/>
        </authorList>
    </citation>
    <scope>NUCLEOTIDE SEQUENCE [LARGE SCALE GENOMIC DNA]</scope>
    <source>
        <strain evidence="3 5">CCM 8828</strain>
    </source>
</reference>
<keyword evidence="4" id="KW-1185">Reference proteome</keyword>
<evidence type="ECO:0000313" key="5">
    <source>
        <dbReference type="Proteomes" id="UP000298340"/>
    </source>
</evidence>
<dbReference type="OrthoDB" id="649093at2"/>
<dbReference type="InterPro" id="IPR037682">
    <property type="entry name" value="TonB_C"/>
</dbReference>
<proteinExistence type="predicted"/>
<protein>
    <submittedName>
        <fullName evidence="3">Energy transducer TonB</fullName>
    </submittedName>
    <submittedName>
        <fullName evidence="2">TonB-like protein</fullName>
    </submittedName>
</protein>
<dbReference type="RefSeq" id="WP_132037675.1">
    <property type="nucleotide sequence ID" value="NZ_QWDN01000001.1"/>
</dbReference>
<sequence>MKLLVHYYFRAVCFLFLTAKVFGQAPATENKITYLDAAWAETNSENYQYIRLVEDYYSDKKLYKVKDYYKSKTLQMIGTSSSRDNIIEEGQFIYYYENGNKELTVSYLNGKKTGKEFSWYENGNVKSEIEYFENTDGQHLFKINNYWNPQKEQKVTNGNGDYEYSKGHFEQGGKVKNGYPDGIWKGKNIDQKYSFTESYENGKLVSGVSIDSLNVEHSYNVVNQGAVPKKGIESFYTYVAREMSTYMMNFDGFNGQKMLLSFIVAKDGSLTEPKIIRGVHPMLDEKAMKIIKKAKKWNPGLVRGMPVKFLYSLPLTLGESKP</sequence>
<accession>A0A4Y7UI06</accession>
<dbReference type="GO" id="GO:0055085">
    <property type="term" value="P:transmembrane transport"/>
    <property type="evidence" value="ECO:0007669"/>
    <property type="project" value="InterPro"/>
</dbReference>
<evidence type="ECO:0000313" key="3">
    <source>
        <dbReference type="EMBL" id="TEB45498.1"/>
    </source>
</evidence>
<dbReference type="Proteomes" id="UP000298340">
    <property type="component" value="Unassembled WGS sequence"/>
</dbReference>
<evidence type="ECO:0000313" key="2">
    <source>
        <dbReference type="EMBL" id="TCN52535.1"/>
    </source>
</evidence>
<dbReference type="Proteomes" id="UP000295270">
    <property type="component" value="Unassembled WGS sequence"/>
</dbReference>
<feature type="domain" description="TonB C-terminal" evidence="1">
    <location>
        <begin position="259"/>
        <end position="314"/>
    </location>
</feature>
<comment type="caution">
    <text evidence="3">The sequence shown here is derived from an EMBL/GenBank/DDBJ whole genome shotgun (WGS) entry which is preliminary data.</text>
</comment>
<name>A0A4Y7UI06_9FLAO</name>
<evidence type="ECO:0000259" key="1">
    <source>
        <dbReference type="Pfam" id="PF03544"/>
    </source>
</evidence>
<dbReference type="SUPFAM" id="SSF74653">
    <property type="entry name" value="TolA/TonB C-terminal domain"/>
    <property type="match status" value="1"/>
</dbReference>
<dbReference type="EMBL" id="QWDN01000001">
    <property type="protein sequence ID" value="TEB45498.1"/>
    <property type="molecule type" value="Genomic_DNA"/>
</dbReference>
<dbReference type="SUPFAM" id="SSF82185">
    <property type="entry name" value="Histone H3 K4-specific methyltransferase SET7/9 N-terminal domain"/>
    <property type="match status" value="1"/>
</dbReference>
<dbReference type="Pfam" id="PF03544">
    <property type="entry name" value="TonB_C"/>
    <property type="match status" value="1"/>
</dbReference>
<gene>
    <name evidence="3" type="ORF">D0809_00355</name>
    <name evidence="2" type="ORF">EV142_11073</name>
</gene>
<dbReference type="Gene3D" id="3.90.930.1">
    <property type="match status" value="1"/>
</dbReference>
<reference evidence="2" key="3">
    <citation type="submission" date="2019-03" db="EMBL/GenBank/DDBJ databases">
        <authorList>
            <person name="Whitman W."/>
            <person name="Huntemann M."/>
            <person name="Clum A."/>
            <person name="Pillay M."/>
            <person name="Palaniappan K."/>
            <person name="Varghese N."/>
            <person name="Mikhailova N."/>
            <person name="Stamatis D."/>
            <person name="Reddy T."/>
            <person name="Daum C."/>
            <person name="Shapiro N."/>
            <person name="Ivanova N."/>
            <person name="Kyrpides N."/>
            <person name="Woyke T."/>
        </authorList>
    </citation>
    <scope>NUCLEOTIDE SEQUENCE</scope>
    <source>
        <strain evidence="2">P5626</strain>
    </source>
</reference>
<dbReference type="Gene3D" id="3.30.1150.10">
    <property type="match status" value="1"/>
</dbReference>
<evidence type="ECO:0000313" key="4">
    <source>
        <dbReference type="Proteomes" id="UP000295270"/>
    </source>
</evidence>
<reference evidence="2 4" key="1">
    <citation type="journal article" date="2015" name="Stand. Genomic Sci.">
        <title>Genomic Encyclopedia of Bacterial and Archaeal Type Strains, Phase III: the genomes of soil and plant-associated and newly described type strains.</title>
        <authorList>
            <person name="Whitman W.B."/>
            <person name="Woyke T."/>
            <person name="Klenk H.P."/>
            <person name="Zhou Y."/>
            <person name="Lilburn T.G."/>
            <person name="Beck B.J."/>
            <person name="De Vos P."/>
            <person name="Vandamme P."/>
            <person name="Eisen J.A."/>
            <person name="Garrity G."/>
            <person name="Hugenholtz P."/>
            <person name="Kyrpides N.C."/>
        </authorList>
    </citation>
    <scope>NUCLEOTIDE SEQUENCE [LARGE SCALE GENOMIC DNA]</scope>
    <source>
        <strain evidence="2 4">P5626</strain>
    </source>
</reference>
<dbReference type="AlphaFoldDB" id="A0A4Y7UI06"/>
<organism evidence="3 5">
    <name type="scientific">Flavobacterium circumlabens</name>
    <dbReference type="NCBI Taxonomy" id="2133765"/>
    <lineage>
        <taxon>Bacteria</taxon>
        <taxon>Pseudomonadati</taxon>
        <taxon>Bacteroidota</taxon>
        <taxon>Flavobacteriia</taxon>
        <taxon>Flavobacteriales</taxon>
        <taxon>Flavobacteriaceae</taxon>
        <taxon>Flavobacterium</taxon>
    </lineage>
</organism>
<dbReference type="EMBL" id="SLWA01000010">
    <property type="protein sequence ID" value="TCN52535.1"/>
    <property type="molecule type" value="Genomic_DNA"/>
</dbReference>